<accession>A0A1S1HHT7</accession>
<comment type="caution">
    <text evidence="1">The sequence shown here is derived from an EMBL/GenBank/DDBJ whole genome shotgun (WGS) entry which is preliminary data.</text>
</comment>
<proteinExistence type="predicted"/>
<protein>
    <submittedName>
        <fullName evidence="1">Uncharacterized protein</fullName>
    </submittedName>
</protein>
<evidence type="ECO:0000313" key="2">
    <source>
        <dbReference type="Proteomes" id="UP000179467"/>
    </source>
</evidence>
<reference evidence="1 2" key="1">
    <citation type="submission" date="2016-09" db="EMBL/GenBank/DDBJ databases">
        <title>Metabolic pathway, cell adaptation mechanisms and a novel monoxygenase revealed through proteogenomic-transcription analysis of a Sphingomonas haloaromaticamans strain degrading the fungicide ortho-phenylphenol.</title>
        <authorList>
            <person name="Perruchon C."/>
            <person name="Papadopoulou E.S."/>
            <person name="Rousidou C."/>
            <person name="Vasileiadis S."/>
            <person name="Tanou G."/>
            <person name="Amoutzias G."/>
            <person name="Molassiotis A."/>
            <person name="Karpouzas D.G."/>
        </authorList>
    </citation>
    <scope>NUCLEOTIDE SEQUENCE [LARGE SCALE GENOMIC DNA]</scope>
    <source>
        <strain evidence="1 2">P3</strain>
    </source>
</reference>
<sequence>MANRVSASIRLGGALPPAAFEELAEIILAERLSIEWGGEPFDPSHRTPGQPLDLYAHEVIGGRFEELEDRCVELKLPFVRSCDGYPGEWDAERVVFTGEGEPASYPADEAGHVVMNRGTAERLGSLEAIVAWFDAGDFRVPPLIVEGDSVDGPLPERKL</sequence>
<dbReference type="Proteomes" id="UP000179467">
    <property type="component" value="Unassembled WGS sequence"/>
</dbReference>
<dbReference type="OrthoDB" id="7193356at2"/>
<organism evidence="1 2">
    <name type="scientific">Edaphosphingomonas haloaromaticamans</name>
    <dbReference type="NCBI Taxonomy" id="653954"/>
    <lineage>
        <taxon>Bacteria</taxon>
        <taxon>Pseudomonadati</taxon>
        <taxon>Pseudomonadota</taxon>
        <taxon>Alphaproteobacteria</taxon>
        <taxon>Sphingomonadales</taxon>
        <taxon>Rhizorhabdaceae</taxon>
        <taxon>Edaphosphingomonas</taxon>
    </lineage>
</organism>
<evidence type="ECO:0000313" key="1">
    <source>
        <dbReference type="EMBL" id="OHT21618.1"/>
    </source>
</evidence>
<gene>
    <name evidence="1" type="ORF">BHE75_03629</name>
</gene>
<dbReference type="RefSeq" id="WP_070936060.1">
    <property type="nucleotide sequence ID" value="NZ_MIPT01000001.1"/>
</dbReference>
<name>A0A1S1HHT7_9SPHN</name>
<dbReference type="EMBL" id="MIPT01000001">
    <property type="protein sequence ID" value="OHT21618.1"/>
    <property type="molecule type" value="Genomic_DNA"/>
</dbReference>
<dbReference type="AlphaFoldDB" id="A0A1S1HHT7"/>
<keyword evidence="2" id="KW-1185">Reference proteome</keyword>